<dbReference type="InterPro" id="IPR027417">
    <property type="entry name" value="P-loop_NTPase"/>
</dbReference>
<proteinExistence type="predicted"/>
<dbReference type="InterPro" id="IPR050742">
    <property type="entry name" value="Helicase_Restrict-Modif_Enz"/>
</dbReference>
<dbReference type="Proteomes" id="UP000298170">
    <property type="component" value="Unassembled WGS sequence"/>
</dbReference>
<feature type="domain" description="Helicase ATP-binding" evidence="1">
    <location>
        <begin position="85"/>
        <end position="191"/>
    </location>
</feature>
<dbReference type="GO" id="GO:0005524">
    <property type="term" value="F:ATP binding"/>
    <property type="evidence" value="ECO:0007669"/>
    <property type="project" value="InterPro"/>
</dbReference>
<dbReference type="SUPFAM" id="SSF52540">
    <property type="entry name" value="P-loop containing nucleoside triphosphate hydrolases"/>
    <property type="match status" value="1"/>
</dbReference>
<dbReference type="OrthoDB" id="9776021at2"/>
<dbReference type="InterPro" id="IPR006935">
    <property type="entry name" value="Helicase/UvrB_N"/>
</dbReference>
<dbReference type="Pfam" id="PF04851">
    <property type="entry name" value="ResIII"/>
    <property type="match status" value="1"/>
</dbReference>
<gene>
    <name evidence="2" type="ORF">E3T39_01905</name>
</gene>
<evidence type="ECO:0000313" key="2">
    <source>
        <dbReference type="EMBL" id="TFD62717.1"/>
    </source>
</evidence>
<organism evidence="2 3">
    <name type="scientific">Cryobacterium suzukii</name>
    <dbReference type="NCBI Taxonomy" id="1259198"/>
    <lineage>
        <taxon>Bacteria</taxon>
        <taxon>Bacillati</taxon>
        <taxon>Actinomycetota</taxon>
        <taxon>Actinomycetes</taxon>
        <taxon>Micrococcales</taxon>
        <taxon>Microbacteriaceae</taxon>
        <taxon>Cryobacterium</taxon>
    </lineage>
</organism>
<dbReference type="PROSITE" id="PS51192">
    <property type="entry name" value="HELICASE_ATP_BIND_1"/>
    <property type="match status" value="1"/>
</dbReference>
<keyword evidence="2" id="KW-0067">ATP-binding</keyword>
<keyword evidence="2" id="KW-0547">Nucleotide-binding</keyword>
<dbReference type="GO" id="GO:0004386">
    <property type="term" value="F:helicase activity"/>
    <property type="evidence" value="ECO:0007669"/>
    <property type="project" value="UniProtKB-KW"/>
</dbReference>
<dbReference type="RefSeq" id="WP_134513065.1">
    <property type="nucleotide sequence ID" value="NZ_SOHJ01000002.1"/>
</dbReference>
<keyword evidence="2" id="KW-0347">Helicase</keyword>
<dbReference type="InterPro" id="IPR014001">
    <property type="entry name" value="Helicase_ATP-bd"/>
</dbReference>
<dbReference type="GO" id="GO:0003677">
    <property type="term" value="F:DNA binding"/>
    <property type="evidence" value="ECO:0007669"/>
    <property type="project" value="InterPro"/>
</dbReference>
<name>A0A4R9AIC5_9MICO</name>
<sequence>MLYADALEQQFGQRPVIFYTNGFDQWMRDDQQYPARQVAGFYTRDQLALLIQRRSSRRALVTSDINADIAGRAYQVQAITKIAESFESRRERKALLVMATGSGKTHTVIALADLLMRANWAKRVLFLADRIALVRQATNAFKQFLPGTTAINLLNEKDDNARVYISTYGAIMGLINEGSDALRRFGPDISI</sequence>
<dbReference type="GO" id="GO:0005829">
    <property type="term" value="C:cytosol"/>
    <property type="evidence" value="ECO:0007669"/>
    <property type="project" value="TreeGrafter"/>
</dbReference>
<protein>
    <submittedName>
        <fullName evidence="2">DEAD/DEAH box helicase</fullName>
    </submittedName>
</protein>
<dbReference type="PANTHER" id="PTHR47396">
    <property type="entry name" value="TYPE I RESTRICTION ENZYME ECOKI R PROTEIN"/>
    <property type="match status" value="1"/>
</dbReference>
<keyword evidence="3" id="KW-1185">Reference proteome</keyword>
<evidence type="ECO:0000313" key="3">
    <source>
        <dbReference type="Proteomes" id="UP000298170"/>
    </source>
</evidence>
<dbReference type="AlphaFoldDB" id="A0A4R9AIC5"/>
<dbReference type="GO" id="GO:0016787">
    <property type="term" value="F:hydrolase activity"/>
    <property type="evidence" value="ECO:0007669"/>
    <property type="project" value="InterPro"/>
</dbReference>
<reference evidence="2 3" key="1">
    <citation type="submission" date="2019-03" db="EMBL/GenBank/DDBJ databases">
        <title>Genomics of glacier-inhabiting Cryobacterium strains.</title>
        <authorList>
            <person name="Liu Q."/>
            <person name="Xin Y.-H."/>
        </authorList>
    </citation>
    <scope>NUCLEOTIDE SEQUENCE [LARGE SCALE GENOMIC DNA]</scope>
    <source>
        <strain evidence="2 3">Sr39</strain>
    </source>
</reference>
<dbReference type="PANTHER" id="PTHR47396:SF1">
    <property type="entry name" value="ATP-DEPENDENT HELICASE IRC3-RELATED"/>
    <property type="match status" value="1"/>
</dbReference>
<accession>A0A4R9AIC5</accession>
<dbReference type="EMBL" id="SOHJ01000002">
    <property type="protein sequence ID" value="TFD62717.1"/>
    <property type="molecule type" value="Genomic_DNA"/>
</dbReference>
<evidence type="ECO:0000259" key="1">
    <source>
        <dbReference type="PROSITE" id="PS51192"/>
    </source>
</evidence>
<dbReference type="Gene3D" id="3.40.50.300">
    <property type="entry name" value="P-loop containing nucleotide triphosphate hydrolases"/>
    <property type="match status" value="1"/>
</dbReference>
<comment type="caution">
    <text evidence="2">The sequence shown here is derived from an EMBL/GenBank/DDBJ whole genome shotgun (WGS) entry which is preliminary data.</text>
</comment>
<keyword evidence="2" id="KW-0378">Hydrolase</keyword>